<protein>
    <submittedName>
        <fullName evidence="4">Uncharacterized protein</fullName>
    </submittedName>
</protein>
<name>A0A383V862_TETOB</name>
<evidence type="ECO:0000256" key="1">
    <source>
        <dbReference type="ARBA" id="ARBA00004430"/>
    </source>
</evidence>
<comment type="subcellular location">
    <subcellularLocation>
        <location evidence="1">Cytoplasm</location>
        <location evidence="1">Cytoskeleton</location>
        <location evidence="1">Cilium axoneme</location>
    </subcellularLocation>
</comment>
<dbReference type="SUPFAM" id="SSF52058">
    <property type="entry name" value="L domain-like"/>
    <property type="match status" value="1"/>
</dbReference>
<keyword evidence="2" id="KW-0433">Leucine-rich repeat</keyword>
<evidence type="ECO:0000313" key="5">
    <source>
        <dbReference type="Proteomes" id="UP000256970"/>
    </source>
</evidence>
<gene>
    <name evidence="4" type="ORF">BQ4739_LOCUS2329</name>
</gene>
<proteinExistence type="predicted"/>
<dbReference type="Gene3D" id="3.80.10.10">
    <property type="entry name" value="Ribonuclease Inhibitor"/>
    <property type="match status" value="1"/>
</dbReference>
<dbReference type="GO" id="GO:0005930">
    <property type="term" value="C:axoneme"/>
    <property type="evidence" value="ECO:0007669"/>
    <property type="project" value="UniProtKB-SubCell"/>
</dbReference>
<dbReference type="InterPro" id="IPR032675">
    <property type="entry name" value="LRR_dom_sf"/>
</dbReference>
<keyword evidence="3" id="KW-0677">Repeat</keyword>
<sequence length="239" mass="25995">MGVSWQDHSINFSLGWSATCWLLKNIVSLRELNLNISGDVSQTALQDVMEAGRNLTCLSIRSKHIMQLPCLPPKLEQLSLGDCSNLSALPALPSCTSLYLNGCEQLQQLPEQLPRGLKVLECSDCIALQQLPKQLPAGLTRLDCSGCSALQQLPTQVPAGLRHLNCSGCSALQQLPEQLPAGLTSLDCSNCSALQQLPVHLPPMLEQLWINYCVALKQLPELPPTLKDFRCDGCSCLPP</sequence>
<organism evidence="4 5">
    <name type="scientific">Tetradesmus obliquus</name>
    <name type="common">Green alga</name>
    <name type="synonym">Acutodesmus obliquus</name>
    <dbReference type="NCBI Taxonomy" id="3088"/>
    <lineage>
        <taxon>Eukaryota</taxon>
        <taxon>Viridiplantae</taxon>
        <taxon>Chlorophyta</taxon>
        <taxon>core chlorophytes</taxon>
        <taxon>Chlorophyceae</taxon>
        <taxon>CS clade</taxon>
        <taxon>Sphaeropleales</taxon>
        <taxon>Scenedesmaceae</taxon>
        <taxon>Tetradesmus</taxon>
    </lineage>
</organism>
<dbReference type="PANTHER" id="PTHR47114">
    <property type="match status" value="1"/>
</dbReference>
<reference evidence="4 5" key="1">
    <citation type="submission" date="2016-10" db="EMBL/GenBank/DDBJ databases">
        <authorList>
            <person name="Cai Z."/>
        </authorList>
    </citation>
    <scope>NUCLEOTIDE SEQUENCE [LARGE SCALE GENOMIC DNA]</scope>
</reference>
<evidence type="ECO:0000256" key="2">
    <source>
        <dbReference type="ARBA" id="ARBA00022614"/>
    </source>
</evidence>
<accession>A0A383V862</accession>
<evidence type="ECO:0000313" key="4">
    <source>
        <dbReference type="EMBL" id="SZX61768.1"/>
    </source>
</evidence>
<dbReference type="EMBL" id="FNXT01000176">
    <property type="protein sequence ID" value="SZX61768.1"/>
    <property type="molecule type" value="Genomic_DNA"/>
</dbReference>
<keyword evidence="5" id="KW-1185">Reference proteome</keyword>
<dbReference type="PANTHER" id="PTHR47114:SF2">
    <property type="entry name" value="OLIGODENDROCYTE-MYELIN GLYCOPROTEIN"/>
    <property type="match status" value="1"/>
</dbReference>
<dbReference type="Proteomes" id="UP000256970">
    <property type="component" value="Unassembled WGS sequence"/>
</dbReference>
<evidence type="ECO:0000256" key="3">
    <source>
        <dbReference type="ARBA" id="ARBA00022737"/>
    </source>
</evidence>
<dbReference type="AlphaFoldDB" id="A0A383V862"/>
<dbReference type="InterPro" id="IPR051071">
    <property type="entry name" value="LRR-bact_E3_ubiq_ligases"/>
</dbReference>